<dbReference type="InterPro" id="IPR016163">
    <property type="entry name" value="Ald_DH_C"/>
</dbReference>
<dbReference type="FunFam" id="3.40.605.10:FF:000063">
    <property type="entry name" value="Succinate-semialdehyde dehydrogenase, mitochondrial"/>
    <property type="match status" value="1"/>
</dbReference>
<feature type="domain" description="Aldehyde dehydrogenase" evidence="7">
    <location>
        <begin position="74"/>
        <end position="305"/>
    </location>
</feature>
<dbReference type="InterPro" id="IPR015590">
    <property type="entry name" value="Aldehyde_DH_dom"/>
</dbReference>
<dbReference type="CDD" id="cd07103">
    <property type="entry name" value="ALDH_F5_SSADH_GabD"/>
    <property type="match status" value="1"/>
</dbReference>
<dbReference type="PANTHER" id="PTHR43353">
    <property type="entry name" value="SUCCINATE-SEMIALDEHYDE DEHYDROGENASE, MITOCHONDRIAL"/>
    <property type="match status" value="1"/>
</dbReference>
<dbReference type="FunFam" id="3.40.605.10:FF:000026">
    <property type="entry name" value="Aldehyde dehydrogenase, putative"/>
    <property type="match status" value="1"/>
</dbReference>
<comment type="similarity">
    <text evidence="2">Belongs to the aldehyde dehydrogenase family.</text>
</comment>
<comment type="pathway">
    <text evidence="1">Amino-acid degradation; 4-aminobutanoate degradation.</text>
</comment>
<accession>A0ABD3P9C3</accession>
<dbReference type="Pfam" id="PF00171">
    <property type="entry name" value="Aldedh"/>
    <property type="match status" value="2"/>
</dbReference>
<dbReference type="GO" id="GO:0004777">
    <property type="term" value="F:succinate-semialdehyde dehydrogenase (NAD+) activity"/>
    <property type="evidence" value="ECO:0007669"/>
    <property type="project" value="UniProtKB-EC"/>
</dbReference>
<reference evidence="8 9" key="1">
    <citation type="journal article" date="2020" name="G3 (Bethesda)">
        <title>Improved Reference Genome for Cyclotella cryptica CCMP332, a Model for Cell Wall Morphogenesis, Salinity Adaptation, and Lipid Production in Diatoms (Bacillariophyta).</title>
        <authorList>
            <person name="Roberts W.R."/>
            <person name="Downey K.M."/>
            <person name="Ruck E.C."/>
            <person name="Traller J.C."/>
            <person name="Alverson A.J."/>
        </authorList>
    </citation>
    <scope>NUCLEOTIDE SEQUENCE [LARGE SCALE GENOMIC DNA]</scope>
    <source>
        <strain evidence="8 9">CCMP332</strain>
    </source>
</reference>
<evidence type="ECO:0000256" key="3">
    <source>
        <dbReference type="ARBA" id="ARBA00013051"/>
    </source>
</evidence>
<dbReference type="InterPro" id="IPR016160">
    <property type="entry name" value="Ald_DH_CS_CYS"/>
</dbReference>
<dbReference type="Gene3D" id="3.40.309.10">
    <property type="entry name" value="Aldehyde Dehydrogenase, Chain A, domain 2"/>
    <property type="match status" value="1"/>
</dbReference>
<feature type="domain" description="Aldehyde dehydrogenase" evidence="7">
    <location>
        <begin position="333"/>
        <end position="559"/>
    </location>
</feature>
<dbReference type="EMBL" id="JABMIG020000230">
    <property type="protein sequence ID" value="KAL3784720.1"/>
    <property type="molecule type" value="Genomic_DNA"/>
</dbReference>
<dbReference type="PROSITE" id="PS00070">
    <property type="entry name" value="ALDEHYDE_DEHYDR_CYS"/>
    <property type="match status" value="1"/>
</dbReference>
<sequence>MKRAYSKLMLYCIASSNAMGRFGLRSSTAFSTLSERVASRLKDPSLVGDGLVSDETFNVIDPGASAQQFEDGSAVIARVRRMGRDDAKIAIDRANAALVGWRDGTTAAHRSAVLSKWSSLIKENTDDIATIMTMESGKPLHESRGEVTYGTSFLDYYAAEAIRPSAAGGGFITPSPFTIPGGTAPRGKIMAVNEAVGVCTLITPWNFPIAMITRKAGPAIGVGCTVVLKPSELTPLTALALQTLGKRAGLPDGVFEIVTADENVREVGEELCTNPIVKKISFTGSTPVGKLLMKLSSESVKRISLGKIKASKYDSLIKYTFDAQALTIPSNCWEELGGNAAFVVFEDADIDLAVNAAIASKFRNAGQTCVCADRFIIHKAVETEFVSKLMAKVKQLKVGHGMNDGVTMGPLISSAAVEKLTMLVGEAIAENASCVLGGSPLLDIGPQYFEPTILTNVSPDSTIFNSETFGPIVAITTFDTEEHALLLANNTTSGLASYFCTKDLARVFRFSASLQNGIVGVNEGIISTASAPFGGVKESGLGREGSALGINEYLETKYIFLNV</sequence>
<keyword evidence="5" id="KW-0560">Oxidoreductase</keyword>
<dbReference type="InterPro" id="IPR050740">
    <property type="entry name" value="Aldehyde_DH_Superfamily"/>
</dbReference>
<dbReference type="InterPro" id="IPR016161">
    <property type="entry name" value="Ald_DH/histidinol_DH"/>
</dbReference>
<dbReference type="Proteomes" id="UP001516023">
    <property type="component" value="Unassembled WGS sequence"/>
</dbReference>
<protein>
    <recommendedName>
        <fullName evidence="4">Succinate-semialdehyde dehydrogenase, mitochondrial</fullName>
        <ecNumber evidence="3">1.2.1.24</ecNumber>
    </recommendedName>
    <alternativeName>
        <fullName evidence="6">NAD(+)-dependent succinic semialdehyde dehydrogenase</fullName>
    </alternativeName>
</protein>
<evidence type="ECO:0000313" key="9">
    <source>
        <dbReference type="Proteomes" id="UP001516023"/>
    </source>
</evidence>
<evidence type="ECO:0000313" key="8">
    <source>
        <dbReference type="EMBL" id="KAL3784720.1"/>
    </source>
</evidence>
<dbReference type="InterPro" id="IPR016162">
    <property type="entry name" value="Ald_DH_N"/>
</dbReference>
<evidence type="ECO:0000256" key="5">
    <source>
        <dbReference type="ARBA" id="ARBA00023002"/>
    </source>
</evidence>
<dbReference type="EC" id="1.2.1.24" evidence="3"/>
<name>A0ABD3P9C3_9STRA</name>
<evidence type="ECO:0000256" key="6">
    <source>
        <dbReference type="ARBA" id="ARBA00030806"/>
    </source>
</evidence>
<evidence type="ECO:0000256" key="2">
    <source>
        <dbReference type="ARBA" id="ARBA00009986"/>
    </source>
</evidence>
<dbReference type="AlphaFoldDB" id="A0ABD3P9C3"/>
<comment type="caution">
    <text evidence="8">The sequence shown here is derived from an EMBL/GenBank/DDBJ whole genome shotgun (WGS) entry which is preliminary data.</text>
</comment>
<dbReference type="SUPFAM" id="SSF53720">
    <property type="entry name" value="ALDH-like"/>
    <property type="match status" value="1"/>
</dbReference>
<gene>
    <name evidence="8" type="ORF">HJC23_007729</name>
</gene>
<evidence type="ECO:0000256" key="1">
    <source>
        <dbReference type="ARBA" id="ARBA00005176"/>
    </source>
</evidence>
<evidence type="ECO:0000256" key="4">
    <source>
        <dbReference type="ARBA" id="ARBA00019842"/>
    </source>
</evidence>
<organism evidence="8 9">
    <name type="scientific">Cyclotella cryptica</name>
    <dbReference type="NCBI Taxonomy" id="29204"/>
    <lineage>
        <taxon>Eukaryota</taxon>
        <taxon>Sar</taxon>
        <taxon>Stramenopiles</taxon>
        <taxon>Ochrophyta</taxon>
        <taxon>Bacillariophyta</taxon>
        <taxon>Coscinodiscophyceae</taxon>
        <taxon>Thalassiosirophycidae</taxon>
        <taxon>Stephanodiscales</taxon>
        <taxon>Stephanodiscaceae</taxon>
        <taxon>Cyclotella</taxon>
    </lineage>
</organism>
<dbReference type="FunFam" id="3.40.309.10:FF:000004">
    <property type="entry name" value="Succinate-semialdehyde dehydrogenase I"/>
    <property type="match status" value="1"/>
</dbReference>
<dbReference type="PANTHER" id="PTHR43353:SF5">
    <property type="entry name" value="SUCCINATE-SEMIALDEHYDE DEHYDROGENASE, MITOCHONDRIAL"/>
    <property type="match status" value="1"/>
</dbReference>
<dbReference type="Gene3D" id="3.40.605.10">
    <property type="entry name" value="Aldehyde Dehydrogenase, Chain A, domain 1"/>
    <property type="match status" value="2"/>
</dbReference>
<evidence type="ECO:0000259" key="7">
    <source>
        <dbReference type="Pfam" id="PF00171"/>
    </source>
</evidence>
<keyword evidence="9" id="KW-1185">Reference proteome</keyword>
<proteinExistence type="inferred from homology"/>